<feature type="chain" id="PRO_5032518424" description="Phospholipase B-like" evidence="1">
    <location>
        <begin position="35"/>
        <end position="379"/>
    </location>
</feature>
<comment type="caution">
    <text evidence="2">The sequence shown here is derived from an EMBL/GenBank/DDBJ whole genome shotgun (WGS) entry which is preliminary data.</text>
</comment>
<feature type="signal peptide" evidence="1">
    <location>
        <begin position="1"/>
        <end position="34"/>
    </location>
</feature>
<proteinExistence type="predicted"/>
<dbReference type="EMBL" id="CAJNNW010034826">
    <property type="protein sequence ID" value="CAE8724030.1"/>
    <property type="molecule type" value="Genomic_DNA"/>
</dbReference>
<evidence type="ECO:0000313" key="3">
    <source>
        <dbReference type="Proteomes" id="UP000626109"/>
    </source>
</evidence>
<evidence type="ECO:0000256" key="1">
    <source>
        <dbReference type="SAM" id="SignalP"/>
    </source>
</evidence>
<keyword evidence="1" id="KW-0732">Signal</keyword>
<reference evidence="2" key="1">
    <citation type="submission" date="2021-02" db="EMBL/GenBank/DDBJ databases">
        <authorList>
            <person name="Dougan E. K."/>
            <person name="Rhodes N."/>
            <person name="Thang M."/>
            <person name="Chan C."/>
        </authorList>
    </citation>
    <scope>NUCLEOTIDE SEQUENCE</scope>
</reference>
<dbReference type="Proteomes" id="UP000626109">
    <property type="component" value="Unassembled WGS sequence"/>
</dbReference>
<accession>A0A813LJB8</accession>
<evidence type="ECO:0008006" key="4">
    <source>
        <dbReference type="Google" id="ProtNLM"/>
    </source>
</evidence>
<name>A0A813LJB8_POLGL</name>
<evidence type="ECO:0000313" key="2">
    <source>
        <dbReference type="EMBL" id="CAE8724030.1"/>
    </source>
</evidence>
<protein>
    <recommendedName>
        <fullName evidence="4">Phospholipase B-like</fullName>
    </recommendedName>
</protein>
<organism evidence="2 3">
    <name type="scientific">Polarella glacialis</name>
    <name type="common">Dinoflagellate</name>
    <dbReference type="NCBI Taxonomy" id="89957"/>
    <lineage>
        <taxon>Eukaryota</taxon>
        <taxon>Sar</taxon>
        <taxon>Alveolata</taxon>
        <taxon>Dinophyceae</taxon>
        <taxon>Suessiales</taxon>
        <taxon>Suessiaceae</taxon>
        <taxon>Polarella</taxon>
    </lineage>
</organism>
<dbReference type="AlphaFoldDB" id="A0A813LJB8"/>
<sequence>MFSVLSPGPRCHGRGQMLGSARWCLLLCLRQALAWQPWCTQTWQNCSSVRKCCDLSAACYEMDGTWATCMKTPCETGIHGKDPDPIRNRTNWTCRELLPEYGDQCRPGFVEDLTNGVKGCVRPTEPPLMTFYMYRATDWKKVPLSEGINAANAPGLMYYLHNEVAGHCPRKFGITRVIRYKVTTRATKELYADAQKNFGLFLQFDAAQCTNPRCKLMIDKYGYIPGCTENPHSIANYGPLGKWYSLPGQCPFSRFWEKNQTCREEEPGGFCKYPPTGERDCTFSIDWQGEITMDELTGIWNYDWWCKQPEHNEYDKLTDKGTWTNFWDGIHDPGKDAWRLARFKNIFAGKYPQWPSDLGEPVCDGTWFEGDKPPKIQAG</sequence>
<gene>
    <name evidence="2" type="ORF">PGLA2088_LOCUS43502</name>
</gene>